<keyword evidence="1" id="KW-0812">Transmembrane</keyword>
<evidence type="ECO:0000313" key="4">
    <source>
        <dbReference type="Proteomes" id="UP000275408"/>
    </source>
</evidence>
<comment type="caution">
    <text evidence="3">The sequence shown here is derived from an EMBL/GenBank/DDBJ whole genome shotgun (WGS) entry which is preliminary data.</text>
</comment>
<protein>
    <submittedName>
        <fullName evidence="3">Uncharacterized protein</fullName>
    </submittedName>
</protein>
<feature type="chain" id="PRO_5018301231" evidence="2">
    <location>
        <begin position="20"/>
        <end position="444"/>
    </location>
</feature>
<keyword evidence="2" id="KW-0732">Signal</keyword>
<dbReference type="Proteomes" id="UP000275408">
    <property type="component" value="Unassembled WGS sequence"/>
</dbReference>
<dbReference type="EMBL" id="RCHS01001467">
    <property type="protein sequence ID" value="RMX53340.1"/>
    <property type="molecule type" value="Genomic_DNA"/>
</dbReference>
<reference evidence="3 4" key="1">
    <citation type="journal article" date="2018" name="Sci. Rep.">
        <title>Comparative analysis of the Pocillopora damicornis genome highlights role of immune system in coral evolution.</title>
        <authorList>
            <person name="Cunning R."/>
            <person name="Bay R.A."/>
            <person name="Gillette P."/>
            <person name="Baker A.C."/>
            <person name="Traylor-Knowles N."/>
        </authorList>
    </citation>
    <scope>NUCLEOTIDE SEQUENCE [LARGE SCALE GENOMIC DNA]</scope>
    <source>
        <strain evidence="3">RSMAS</strain>
        <tissue evidence="3">Whole animal</tissue>
    </source>
</reference>
<accession>A0A3M6UI29</accession>
<feature type="signal peptide" evidence="2">
    <location>
        <begin position="1"/>
        <end position="19"/>
    </location>
</feature>
<evidence type="ECO:0000313" key="3">
    <source>
        <dbReference type="EMBL" id="RMX53340.1"/>
    </source>
</evidence>
<dbReference type="AlphaFoldDB" id="A0A3M6UI29"/>
<sequence>MKLVFFTLSALLVVQYAYCLPNEMDKKCALDSTGVQGTSASVPSTNVLHSTLHGVVGTSTPNSPSATLFRTISSRSWRRTTPGVIQTGTVHSTSAGTFVTSAPSQLAALDIKHVYRNGYGKETVEKRLRVILRRDEAKWVYLRAYSNSYSDPRALYLHFDGIRVLATIASHSVWYNSILVETSHEWSCVKRSLKKGHFSYEDFSTYSSYRESSGFRVYTDWVEIRVLTDDVPLGPSKDLECFGKQFPSLKRTSKTGGVRVNLTKMYFKQVGVSKWCCRDVEEESTVIDLKEGLPKNVSLKYVSITDSIVTDGRDEMKSVFRDKNPRNLTLLFHGGILYAGMAKLEESAYHTGKYWLYDSSWKCVNITVATKITGPSTRRRLDFFSYYSNAGPVTTIQKRTDYVFLKVIGMKSRAGLVTSSIAVLIAALAAALVLSDKFAEVVLH</sequence>
<keyword evidence="1" id="KW-0472">Membrane</keyword>
<proteinExistence type="predicted"/>
<gene>
    <name evidence="3" type="ORF">pdam_00023088</name>
</gene>
<keyword evidence="1" id="KW-1133">Transmembrane helix</keyword>
<feature type="transmembrane region" description="Helical" evidence="1">
    <location>
        <begin position="414"/>
        <end position="434"/>
    </location>
</feature>
<keyword evidence="4" id="KW-1185">Reference proteome</keyword>
<evidence type="ECO:0000256" key="2">
    <source>
        <dbReference type="SAM" id="SignalP"/>
    </source>
</evidence>
<name>A0A3M6UI29_POCDA</name>
<organism evidence="3 4">
    <name type="scientific">Pocillopora damicornis</name>
    <name type="common">Cauliflower coral</name>
    <name type="synonym">Millepora damicornis</name>
    <dbReference type="NCBI Taxonomy" id="46731"/>
    <lineage>
        <taxon>Eukaryota</taxon>
        <taxon>Metazoa</taxon>
        <taxon>Cnidaria</taxon>
        <taxon>Anthozoa</taxon>
        <taxon>Hexacorallia</taxon>
        <taxon>Scleractinia</taxon>
        <taxon>Astrocoeniina</taxon>
        <taxon>Pocilloporidae</taxon>
        <taxon>Pocillopora</taxon>
    </lineage>
</organism>
<evidence type="ECO:0000256" key="1">
    <source>
        <dbReference type="SAM" id="Phobius"/>
    </source>
</evidence>